<comment type="caution">
    <text evidence="3">The sequence shown here is derived from an EMBL/GenBank/DDBJ whole genome shotgun (WGS) entry which is preliminary data.</text>
</comment>
<evidence type="ECO:0000313" key="3">
    <source>
        <dbReference type="EMBL" id="KAK7293724.1"/>
    </source>
</evidence>
<evidence type="ECO:0000259" key="2">
    <source>
        <dbReference type="PROSITE" id="PS51277"/>
    </source>
</evidence>
<name>A0AAN9JAI5_CLITE</name>
<dbReference type="PANTHER" id="PTHR31236">
    <property type="entry name" value="BURP DOMAIN PROTEIN USPL1-LIKE"/>
    <property type="match status" value="1"/>
</dbReference>
<sequence>MKFHILSIITFLMVALVATNAALPPQLYWKSKLPTTSMPKAITNLLHPVPDWKEETATSVDVGNGGVNVGVEKGYQGSGTDVNVGGGDGGVNVNTGPKGKPVHVGVGYYSPFVYNYAARETQLHDDPNVALFLMEKELHYGKKLNVKFSKTSNDDATFLPRKVADSIPFSSNKVNDILSKFSVKPDSEKAQIMKNTINECEEPSIRGEEKRCVTSLESMVDFSTSKLGNNVEAVSTEVNKENDVLQQYTIAPGVKKLGENKAVVCHKQSYPYAVFYCHKSETTKAYSVPLEGVNGSRVKAVAVCHTDTSQWNPKHLAFQLLKVQPGTVPVCHFLPQDHLLFVPK</sequence>
<accession>A0AAN9JAI5</accession>
<dbReference type="PROSITE" id="PS51277">
    <property type="entry name" value="BURP"/>
    <property type="match status" value="1"/>
</dbReference>
<dbReference type="InterPro" id="IPR004873">
    <property type="entry name" value="BURP_dom"/>
</dbReference>
<dbReference type="EMBL" id="JAYKXN010000004">
    <property type="protein sequence ID" value="KAK7293724.1"/>
    <property type="molecule type" value="Genomic_DNA"/>
</dbReference>
<dbReference type="AlphaFoldDB" id="A0AAN9JAI5"/>
<dbReference type="InterPro" id="IPR044816">
    <property type="entry name" value="BURP"/>
</dbReference>
<evidence type="ECO:0000256" key="1">
    <source>
        <dbReference type="SAM" id="SignalP"/>
    </source>
</evidence>
<feature type="chain" id="PRO_5042853797" description="BURP domain-containing protein" evidence="1">
    <location>
        <begin position="22"/>
        <end position="344"/>
    </location>
</feature>
<keyword evidence="4" id="KW-1185">Reference proteome</keyword>
<reference evidence="3 4" key="1">
    <citation type="submission" date="2024-01" db="EMBL/GenBank/DDBJ databases">
        <title>The genomes of 5 underutilized Papilionoideae crops provide insights into root nodulation and disease resistance.</title>
        <authorList>
            <person name="Yuan L."/>
        </authorList>
    </citation>
    <scope>NUCLEOTIDE SEQUENCE [LARGE SCALE GENOMIC DNA]</scope>
    <source>
        <strain evidence="3">LY-2023</strain>
        <tissue evidence="3">Leaf</tissue>
    </source>
</reference>
<gene>
    <name evidence="3" type="ORF">RJT34_16597</name>
</gene>
<feature type="domain" description="BURP" evidence="2">
    <location>
        <begin position="132"/>
        <end position="344"/>
    </location>
</feature>
<dbReference type="SMART" id="SM01045">
    <property type="entry name" value="BURP"/>
    <property type="match status" value="1"/>
</dbReference>
<keyword evidence="1" id="KW-0732">Signal</keyword>
<evidence type="ECO:0000313" key="4">
    <source>
        <dbReference type="Proteomes" id="UP001359559"/>
    </source>
</evidence>
<proteinExistence type="predicted"/>
<dbReference type="PANTHER" id="PTHR31236:SF2">
    <property type="entry name" value="BURP DOMAIN PROTEIN RD22"/>
    <property type="match status" value="1"/>
</dbReference>
<organism evidence="3 4">
    <name type="scientific">Clitoria ternatea</name>
    <name type="common">Butterfly pea</name>
    <dbReference type="NCBI Taxonomy" id="43366"/>
    <lineage>
        <taxon>Eukaryota</taxon>
        <taxon>Viridiplantae</taxon>
        <taxon>Streptophyta</taxon>
        <taxon>Embryophyta</taxon>
        <taxon>Tracheophyta</taxon>
        <taxon>Spermatophyta</taxon>
        <taxon>Magnoliopsida</taxon>
        <taxon>eudicotyledons</taxon>
        <taxon>Gunneridae</taxon>
        <taxon>Pentapetalae</taxon>
        <taxon>rosids</taxon>
        <taxon>fabids</taxon>
        <taxon>Fabales</taxon>
        <taxon>Fabaceae</taxon>
        <taxon>Papilionoideae</taxon>
        <taxon>50 kb inversion clade</taxon>
        <taxon>NPAAA clade</taxon>
        <taxon>indigoferoid/millettioid clade</taxon>
        <taxon>Phaseoleae</taxon>
        <taxon>Clitoria</taxon>
    </lineage>
</organism>
<dbReference type="Proteomes" id="UP001359559">
    <property type="component" value="Unassembled WGS sequence"/>
</dbReference>
<feature type="signal peptide" evidence="1">
    <location>
        <begin position="1"/>
        <end position="21"/>
    </location>
</feature>
<protein>
    <recommendedName>
        <fullName evidence="2">BURP domain-containing protein</fullName>
    </recommendedName>
</protein>
<dbReference type="Pfam" id="PF03181">
    <property type="entry name" value="BURP"/>
    <property type="match status" value="1"/>
</dbReference>